<reference evidence="1" key="1">
    <citation type="journal article" date="2020" name="Nat. Commun.">
        <title>Large-scale genome sequencing of mycorrhizal fungi provides insights into the early evolution of symbiotic traits.</title>
        <authorList>
            <person name="Miyauchi S."/>
            <person name="Kiss E."/>
            <person name="Kuo A."/>
            <person name="Drula E."/>
            <person name="Kohler A."/>
            <person name="Sanchez-Garcia M."/>
            <person name="Morin E."/>
            <person name="Andreopoulos B."/>
            <person name="Barry K.W."/>
            <person name="Bonito G."/>
            <person name="Buee M."/>
            <person name="Carver A."/>
            <person name="Chen C."/>
            <person name="Cichocki N."/>
            <person name="Clum A."/>
            <person name="Culley D."/>
            <person name="Crous P.W."/>
            <person name="Fauchery L."/>
            <person name="Girlanda M."/>
            <person name="Hayes R.D."/>
            <person name="Keri Z."/>
            <person name="LaButti K."/>
            <person name="Lipzen A."/>
            <person name="Lombard V."/>
            <person name="Magnuson J."/>
            <person name="Maillard F."/>
            <person name="Murat C."/>
            <person name="Nolan M."/>
            <person name="Ohm R.A."/>
            <person name="Pangilinan J."/>
            <person name="Pereira M.F."/>
            <person name="Perotto S."/>
            <person name="Peter M."/>
            <person name="Pfister S."/>
            <person name="Riley R."/>
            <person name="Sitrit Y."/>
            <person name="Stielow J.B."/>
            <person name="Szollosi G."/>
            <person name="Zifcakova L."/>
            <person name="Stursova M."/>
            <person name="Spatafora J.W."/>
            <person name="Tedersoo L."/>
            <person name="Vaario L.M."/>
            <person name="Yamada A."/>
            <person name="Yan M."/>
            <person name="Wang P."/>
            <person name="Xu J."/>
            <person name="Bruns T."/>
            <person name="Baldrian P."/>
            <person name="Vilgalys R."/>
            <person name="Dunand C."/>
            <person name="Henrissat B."/>
            <person name="Grigoriev I.V."/>
            <person name="Hibbett D."/>
            <person name="Nagy L.G."/>
            <person name="Martin F.M."/>
        </authorList>
    </citation>
    <scope>NUCLEOTIDE SEQUENCE</scope>
    <source>
        <strain evidence="1">UP504</strain>
    </source>
</reference>
<name>A0A9P6B9S0_9AGAM</name>
<dbReference type="Proteomes" id="UP000886523">
    <property type="component" value="Unassembled WGS sequence"/>
</dbReference>
<dbReference type="AlphaFoldDB" id="A0A9P6B9S0"/>
<evidence type="ECO:0000313" key="2">
    <source>
        <dbReference type="Proteomes" id="UP000886523"/>
    </source>
</evidence>
<accession>A0A9P6B9S0</accession>
<dbReference type="EMBL" id="MU128915">
    <property type="protein sequence ID" value="KAF9519897.1"/>
    <property type="molecule type" value="Genomic_DNA"/>
</dbReference>
<gene>
    <name evidence="1" type="ORF">BS47DRAFT_1336622</name>
</gene>
<evidence type="ECO:0000313" key="1">
    <source>
        <dbReference type="EMBL" id="KAF9519897.1"/>
    </source>
</evidence>
<comment type="caution">
    <text evidence="1">The sequence shown here is derived from an EMBL/GenBank/DDBJ whole genome shotgun (WGS) entry which is preliminary data.</text>
</comment>
<protein>
    <submittedName>
        <fullName evidence="1">Uncharacterized protein</fullName>
    </submittedName>
</protein>
<keyword evidence="2" id="KW-1185">Reference proteome</keyword>
<sequence>MFRVCLGFLGPFVAFPVSLNTPRNLLLMPSLLQLQFDKYAFGIDIDDNDGINTFSELLPDFRRLYRWQF</sequence>
<organism evidence="1 2">
    <name type="scientific">Hydnum rufescens UP504</name>
    <dbReference type="NCBI Taxonomy" id="1448309"/>
    <lineage>
        <taxon>Eukaryota</taxon>
        <taxon>Fungi</taxon>
        <taxon>Dikarya</taxon>
        <taxon>Basidiomycota</taxon>
        <taxon>Agaricomycotina</taxon>
        <taxon>Agaricomycetes</taxon>
        <taxon>Cantharellales</taxon>
        <taxon>Hydnaceae</taxon>
        <taxon>Hydnum</taxon>
    </lineage>
</organism>
<proteinExistence type="predicted"/>